<reference evidence="1" key="1">
    <citation type="journal article" date="2014" name="PLoS ONE">
        <title>Transcriptome-Based Identification of ABC Transporters in the Western Tarnished Plant Bug Lygus hesperus.</title>
        <authorList>
            <person name="Hull J.J."/>
            <person name="Chaney K."/>
            <person name="Geib S.M."/>
            <person name="Fabrick J.A."/>
            <person name="Brent C.S."/>
            <person name="Walsh D."/>
            <person name="Lavine L.C."/>
        </authorList>
    </citation>
    <scope>NUCLEOTIDE SEQUENCE</scope>
</reference>
<evidence type="ECO:0000313" key="1">
    <source>
        <dbReference type="EMBL" id="JAG38374.1"/>
    </source>
</evidence>
<reference evidence="1" key="2">
    <citation type="submission" date="2014-07" db="EMBL/GenBank/DDBJ databases">
        <authorList>
            <person name="Hull J."/>
        </authorList>
    </citation>
    <scope>NUCLEOTIDE SEQUENCE</scope>
</reference>
<dbReference type="AlphaFoldDB" id="A0A0A9Z1M3"/>
<reference evidence="3" key="3">
    <citation type="journal article" date="2016" name="Gigascience">
        <title>De novo construction of an expanded transcriptome assembly for the western tarnished plant bug, Lygus hesperus.</title>
        <authorList>
            <person name="Tassone E.E."/>
            <person name="Geib S.M."/>
            <person name="Hall B."/>
            <person name="Fabrick J.A."/>
            <person name="Brent C.S."/>
            <person name="Hull J.J."/>
        </authorList>
    </citation>
    <scope>NUCLEOTIDE SEQUENCE</scope>
</reference>
<dbReference type="EMBL" id="GDHC01015039">
    <property type="protein sequence ID" value="JAQ03590.1"/>
    <property type="molecule type" value="Transcribed_RNA"/>
</dbReference>
<organism evidence="1">
    <name type="scientific">Lygus hesperus</name>
    <name type="common">Western plant bug</name>
    <dbReference type="NCBI Taxonomy" id="30085"/>
    <lineage>
        <taxon>Eukaryota</taxon>
        <taxon>Metazoa</taxon>
        <taxon>Ecdysozoa</taxon>
        <taxon>Arthropoda</taxon>
        <taxon>Hexapoda</taxon>
        <taxon>Insecta</taxon>
        <taxon>Pterygota</taxon>
        <taxon>Neoptera</taxon>
        <taxon>Paraneoptera</taxon>
        <taxon>Hemiptera</taxon>
        <taxon>Heteroptera</taxon>
        <taxon>Panheteroptera</taxon>
        <taxon>Cimicomorpha</taxon>
        <taxon>Miridae</taxon>
        <taxon>Mirini</taxon>
        <taxon>Lygus</taxon>
    </lineage>
</organism>
<evidence type="ECO:0000313" key="2">
    <source>
        <dbReference type="EMBL" id="JAG38375.1"/>
    </source>
</evidence>
<dbReference type="EMBL" id="GBHO01005229">
    <property type="protein sequence ID" value="JAG38375.1"/>
    <property type="molecule type" value="Transcribed_RNA"/>
</dbReference>
<protein>
    <submittedName>
        <fullName evidence="1">50S ribosomal protein L7/L12</fullName>
    </submittedName>
</protein>
<dbReference type="GO" id="GO:0005840">
    <property type="term" value="C:ribosome"/>
    <property type="evidence" value="ECO:0007669"/>
    <property type="project" value="UniProtKB-KW"/>
</dbReference>
<sequence length="147" mass="15627">MVFLDVRESDTVIDEIATAYVNMNLATATQFQQLALSCLTHPSSTTANSASVGKEACDYNINYEQTLLQTLSTDGAGVNDVLCVAYSSAICADTLTDAEVRSDGENRNSNASSYTRASTTKTSAASKSSFDVTLQSYPSAAKIKLIK</sequence>
<keyword evidence="1" id="KW-0687">Ribonucleoprotein</keyword>
<gene>
    <name evidence="1" type="primary">rplL_1</name>
    <name evidence="2" type="synonym">rplL_0</name>
    <name evidence="1" type="ORF">CM83_26563</name>
    <name evidence="2" type="ORF">CM83_26564</name>
    <name evidence="3" type="ORF">g.24531</name>
</gene>
<evidence type="ECO:0000313" key="3">
    <source>
        <dbReference type="EMBL" id="JAQ03590.1"/>
    </source>
</evidence>
<proteinExistence type="predicted"/>
<dbReference type="EMBL" id="GBHO01005230">
    <property type="protein sequence ID" value="JAG38374.1"/>
    <property type="molecule type" value="Transcribed_RNA"/>
</dbReference>
<keyword evidence="1" id="KW-0689">Ribosomal protein</keyword>
<accession>A0A0A9Z1M3</accession>
<name>A0A0A9Z1M3_LYGHE</name>